<dbReference type="Pfam" id="PF20326">
    <property type="entry name" value="DUF6621"/>
    <property type="match status" value="1"/>
</dbReference>
<comment type="caution">
    <text evidence="1">The sequence shown here is derived from an EMBL/GenBank/DDBJ whole genome shotgun (WGS) entry which is preliminary data.</text>
</comment>
<organism evidence="1 2">
    <name type="scientific">Hallella faecis</name>
    <dbReference type="NCBI Taxonomy" id="2841596"/>
    <lineage>
        <taxon>Bacteria</taxon>
        <taxon>Pseudomonadati</taxon>
        <taxon>Bacteroidota</taxon>
        <taxon>Bacteroidia</taxon>
        <taxon>Bacteroidales</taxon>
        <taxon>Prevotellaceae</taxon>
        <taxon>Hallella</taxon>
    </lineage>
</organism>
<evidence type="ECO:0000313" key="2">
    <source>
        <dbReference type="Proteomes" id="UP001487296"/>
    </source>
</evidence>
<name>A0ABV1FPH8_9BACT</name>
<dbReference type="InterPro" id="IPR046729">
    <property type="entry name" value="DUF6621"/>
</dbReference>
<accession>A0ABV1FPH8</accession>
<proteinExistence type="predicted"/>
<dbReference type="EMBL" id="JBBNFP010000011">
    <property type="protein sequence ID" value="MEQ2486320.1"/>
    <property type="molecule type" value="Genomic_DNA"/>
</dbReference>
<dbReference type="RefSeq" id="WP_215759441.1">
    <property type="nucleotide sequence ID" value="NZ_JAHKBE010000011.1"/>
</dbReference>
<gene>
    <name evidence="1" type="ORF">AAAT34_04520</name>
</gene>
<protein>
    <submittedName>
        <fullName evidence="1">DUF6621 family protein</fullName>
    </submittedName>
</protein>
<evidence type="ECO:0000313" key="1">
    <source>
        <dbReference type="EMBL" id="MEQ2486320.1"/>
    </source>
</evidence>
<keyword evidence="2" id="KW-1185">Reference proteome</keyword>
<sequence>MNVQDTSHIRMSENIIVADADYIDYVAFQLSVQFERILNRRIPQADLSRWAINVALDGGLRATEGVKHETQVVLVHDKGKTKLENFAPSNYAKELNAQAFEDPTFGEFLVNAYAVGDVVSKDDYILDTVQTITQHPEVKRLMVIPNGEQGDLYGQLRRMLHNVDNDQRITLFAMQPMEGGNFRQEILGYSMLSALGIRGDEIK</sequence>
<reference evidence="1 2" key="1">
    <citation type="submission" date="2024-04" db="EMBL/GenBank/DDBJ databases">
        <title>Human intestinal bacterial collection.</title>
        <authorList>
            <person name="Pauvert C."/>
            <person name="Hitch T.C.A."/>
            <person name="Clavel T."/>
        </authorList>
    </citation>
    <scope>NUCLEOTIDE SEQUENCE [LARGE SCALE GENOMIC DNA]</scope>
    <source>
        <strain evidence="1 2">CLA-AA-H145</strain>
    </source>
</reference>
<dbReference type="Proteomes" id="UP001487296">
    <property type="component" value="Unassembled WGS sequence"/>
</dbReference>